<reference evidence="3 4" key="1">
    <citation type="submission" date="2022-05" db="EMBL/GenBank/DDBJ databases">
        <authorList>
            <consortium name="Genoscope - CEA"/>
            <person name="William W."/>
        </authorList>
    </citation>
    <scope>NUCLEOTIDE SEQUENCE [LARGE SCALE GENOMIC DNA]</scope>
</reference>
<evidence type="ECO:0000256" key="1">
    <source>
        <dbReference type="SAM" id="MobiDB-lite"/>
    </source>
</evidence>
<feature type="compositionally biased region" description="Basic and acidic residues" evidence="1">
    <location>
        <begin position="73"/>
        <end position="87"/>
    </location>
</feature>
<feature type="region of interest" description="Disordered" evidence="1">
    <location>
        <begin position="164"/>
        <end position="198"/>
    </location>
</feature>
<evidence type="ECO:0000313" key="3">
    <source>
        <dbReference type="EMBL" id="CAH3182983.1"/>
    </source>
</evidence>
<keyword evidence="2" id="KW-0812">Transmembrane</keyword>
<feature type="compositionally biased region" description="Polar residues" evidence="1">
    <location>
        <begin position="245"/>
        <end position="259"/>
    </location>
</feature>
<feature type="region of interest" description="Disordered" evidence="1">
    <location>
        <begin position="245"/>
        <end position="320"/>
    </location>
</feature>
<evidence type="ECO:0000256" key="2">
    <source>
        <dbReference type="SAM" id="Phobius"/>
    </source>
</evidence>
<name>A0ABN8RWR1_9CNID</name>
<accession>A0ABN8RWR1</accession>
<dbReference type="Proteomes" id="UP001159405">
    <property type="component" value="Unassembled WGS sequence"/>
</dbReference>
<organism evidence="3 4">
    <name type="scientific">Porites lobata</name>
    <dbReference type="NCBI Taxonomy" id="104759"/>
    <lineage>
        <taxon>Eukaryota</taxon>
        <taxon>Metazoa</taxon>
        <taxon>Cnidaria</taxon>
        <taxon>Anthozoa</taxon>
        <taxon>Hexacorallia</taxon>
        <taxon>Scleractinia</taxon>
        <taxon>Fungiina</taxon>
        <taxon>Poritidae</taxon>
        <taxon>Porites</taxon>
    </lineage>
</organism>
<comment type="caution">
    <text evidence="3">The sequence shown here is derived from an EMBL/GenBank/DDBJ whole genome shotgun (WGS) entry which is preliminary data.</text>
</comment>
<dbReference type="EMBL" id="CALNXK010000339">
    <property type="protein sequence ID" value="CAH3182983.1"/>
    <property type="molecule type" value="Genomic_DNA"/>
</dbReference>
<gene>
    <name evidence="3" type="ORF">PLOB_00027686</name>
</gene>
<evidence type="ECO:0000313" key="4">
    <source>
        <dbReference type="Proteomes" id="UP001159405"/>
    </source>
</evidence>
<keyword evidence="4" id="KW-1185">Reference proteome</keyword>
<keyword evidence="2" id="KW-1133">Transmembrane helix</keyword>
<keyword evidence="2" id="KW-0472">Membrane</keyword>
<feature type="compositionally biased region" description="Basic and acidic residues" evidence="1">
    <location>
        <begin position="304"/>
        <end position="320"/>
    </location>
</feature>
<feature type="compositionally biased region" description="Basic and acidic residues" evidence="1">
    <location>
        <begin position="177"/>
        <end position="194"/>
    </location>
</feature>
<feature type="transmembrane region" description="Helical" evidence="2">
    <location>
        <begin position="92"/>
        <end position="114"/>
    </location>
</feature>
<proteinExistence type="predicted"/>
<protein>
    <submittedName>
        <fullName evidence="3">Uncharacterized protein</fullName>
    </submittedName>
</protein>
<sequence length="332" mass="36165">MVHILPGYPKQSDNPPEVVLLAFYLSLPQGISESSIVPETVLHNIVMGHKDSIGTSIGGEISSVDPFPSGTEQQKDEESDKGNDGKSKPTNVIIGASVGGGLLLIIIAAILIGCKKTDRFSHNRRVASQEELKHRDAAHKWTVSTFPRGHVDHIHAVEQAVEVEDVSEDDSSSSPDKIQHEKHPAVNPIHDKPASRIYPSLSGEPYSVAFAEKTDYTKASKSELSYNPVKSQKVFHVNEAFQESDVTANRNQDNGSKSPPNDADGPEKLEPDIASNKSPVSILKVQPEDEKQDVAGQSSADTSNEERESQPKTEHSVDYLKRSKAIELQVVT</sequence>
<feature type="region of interest" description="Disordered" evidence="1">
    <location>
        <begin position="58"/>
        <end position="90"/>
    </location>
</feature>